<evidence type="ECO:0000313" key="2">
    <source>
        <dbReference type="EMBL" id="CAI6339767.1"/>
    </source>
</evidence>
<gene>
    <name evidence="2" type="ORF">PDIGIT_LOCUS12931</name>
</gene>
<sequence>MGDPENERDLPPNQLEHRTNSLDFKETPFSRTPTSTALVHHVRKTRRERRQT</sequence>
<protein>
    <submittedName>
        <fullName evidence="2">Uncharacterized protein</fullName>
    </submittedName>
</protein>
<feature type="region of interest" description="Disordered" evidence="1">
    <location>
        <begin position="1"/>
        <end position="52"/>
    </location>
</feature>
<name>A0A9W4US50_9PLEO</name>
<feature type="compositionally biased region" description="Basic and acidic residues" evidence="1">
    <location>
        <begin position="1"/>
        <end position="28"/>
    </location>
</feature>
<evidence type="ECO:0000313" key="3">
    <source>
        <dbReference type="Proteomes" id="UP001152607"/>
    </source>
</evidence>
<reference evidence="2" key="1">
    <citation type="submission" date="2023-01" db="EMBL/GenBank/DDBJ databases">
        <authorList>
            <person name="Van Ghelder C."/>
            <person name="Rancurel C."/>
        </authorList>
    </citation>
    <scope>NUCLEOTIDE SEQUENCE</scope>
    <source>
        <strain evidence="2">CNCM I-4278</strain>
    </source>
</reference>
<dbReference type="Proteomes" id="UP001152607">
    <property type="component" value="Unassembled WGS sequence"/>
</dbReference>
<dbReference type="EMBL" id="CAOQHR010000009">
    <property type="protein sequence ID" value="CAI6339767.1"/>
    <property type="molecule type" value="Genomic_DNA"/>
</dbReference>
<keyword evidence="3" id="KW-1185">Reference proteome</keyword>
<accession>A0A9W4US50</accession>
<proteinExistence type="predicted"/>
<comment type="caution">
    <text evidence="2">The sequence shown here is derived from an EMBL/GenBank/DDBJ whole genome shotgun (WGS) entry which is preliminary data.</text>
</comment>
<feature type="compositionally biased region" description="Basic residues" evidence="1">
    <location>
        <begin position="40"/>
        <end position="52"/>
    </location>
</feature>
<organism evidence="2 3">
    <name type="scientific">Periconia digitata</name>
    <dbReference type="NCBI Taxonomy" id="1303443"/>
    <lineage>
        <taxon>Eukaryota</taxon>
        <taxon>Fungi</taxon>
        <taxon>Dikarya</taxon>
        <taxon>Ascomycota</taxon>
        <taxon>Pezizomycotina</taxon>
        <taxon>Dothideomycetes</taxon>
        <taxon>Pleosporomycetidae</taxon>
        <taxon>Pleosporales</taxon>
        <taxon>Massarineae</taxon>
        <taxon>Periconiaceae</taxon>
        <taxon>Periconia</taxon>
    </lineage>
</organism>
<dbReference type="AlphaFoldDB" id="A0A9W4US50"/>
<evidence type="ECO:0000256" key="1">
    <source>
        <dbReference type="SAM" id="MobiDB-lite"/>
    </source>
</evidence>